<dbReference type="PANTHER" id="PTHR44145">
    <property type="entry name" value="DNAJ HOMOLOG SUBFAMILY A MEMBER 3, MITOCHONDRIAL"/>
    <property type="match status" value="1"/>
</dbReference>
<evidence type="ECO:0000259" key="3">
    <source>
        <dbReference type="PROSITE" id="PS50076"/>
    </source>
</evidence>
<feature type="region of interest" description="Disordered" evidence="2">
    <location>
        <begin position="54"/>
        <end position="107"/>
    </location>
</feature>
<dbReference type="SMART" id="SM00271">
    <property type="entry name" value="DnaJ"/>
    <property type="match status" value="1"/>
</dbReference>
<accession>A0ABM7MI32</accession>
<keyword evidence="5" id="KW-1185">Reference proteome</keyword>
<dbReference type="Pfam" id="PF00226">
    <property type="entry name" value="DnaJ"/>
    <property type="match status" value="1"/>
</dbReference>
<dbReference type="PROSITE" id="PS50076">
    <property type="entry name" value="DNAJ_2"/>
    <property type="match status" value="1"/>
</dbReference>
<dbReference type="Gene3D" id="1.10.287.110">
    <property type="entry name" value="DnaJ domain"/>
    <property type="match status" value="1"/>
</dbReference>
<proteinExistence type="predicted"/>
<dbReference type="CDD" id="cd06257">
    <property type="entry name" value="DnaJ"/>
    <property type="match status" value="1"/>
</dbReference>
<dbReference type="PANTHER" id="PTHR44145:SF3">
    <property type="entry name" value="DNAJ HOMOLOG SUBFAMILY A MEMBER 3, MITOCHONDRIAL"/>
    <property type="match status" value="1"/>
</dbReference>
<evidence type="ECO:0000313" key="4">
    <source>
        <dbReference type="EMBL" id="BCO25914.1"/>
    </source>
</evidence>
<name>A0ABM7MI32_9BURK</name>
<evidence type="ECO:0000256" key="2">
    <source>
        <dbReference type="SAM" id="MobiDB-lite"/>
    </source>
</evidence>
<dbReference type="InterPro" id="IPR001623">
    <property type="entry name" value="DnaJ_domain"/>
</dbReference>
<dbReference type="RefSeq" id="WP_223908451.1">
    <property type="nucleotide sequence ID" value="NZ_AP024238.1"/>
</dbReference>
<protein>
    <submittedName>
        <fullName evidence="4">Chaperone protein DnaJ</fullName>
    </submittedName>
</protein>
<dbReference type="InterPro" id="IPR051938">
    <property type="entry name" value="Apopto_cytoskel_mod"/>
</dbReference>
<feature type="compositionally biased region" description="Polar residues" evidence="2">
    <location>
        <begin position="82"/>
        <end position="92"/>
    </location>
</feature>
<feature type="domain" description="J" evidence="3">
    <location>
        <begin position="3"/>
        <end position="68"/>
    </location>
</feature>
<dbReference type="InterPro" id="IPR036869">
    <property type="entry name" value="J_dom_sf"/>
</dbReference>
<evidence type="ECO:0000313" key="5">
    <source>
        <dbReference type="Proteomes" id="UP000824366"/>
    </source>
</evidence>
<sequence length="107" mass="12088">MKSLYETLEVSPRASNIVIRAAYHSLAQHDHPDKNPDDEDAGQRMSNINRAYAVLSDHEKRQEYDLSQGITKDFSERRGLGSISTAQQQSSGDEPPTERPFAFRPLD</sequence>
<dbReference type="SUPFAM" id="SSF46565">
    <property type="entry name" value="Chaperone J-domain"/>
    <property type="match status" value="1"/>
</dbReference>
<gene>
    <name evidence="4" type="ORF">MIZ03_0793</name>
</gene>
<reference evidence="4 5" key="1">
    <citation type="journal article" date="2021" name="Microbiol. Spectr.">
        <title>A Single Bacterium Capable of Oxidation and Reduction of Iron at Circumneutral pH.</title>
        <authorList>
            <person name="Kato S."/>
            <person name="Ohkuma M."/>
        </authorList>
    </citation>
    <scope>NUCLEOTIDE SEQUENCE [LARGE SCALE GENOMIC DNA]</scope>
    <source>
        <strain evidence="4 5">MIZ03</strain>
    </source>
</reference>
<organism evidence="4 5">
    <name type="scientific">Rhodoferax lithotrophicus</name>
    <dbReference type="NCBI Taxonomy" id="2798804"/>
    <lineage>
        <taxon>Bacteria</taxon>
        <taxon>Pseudomonadati</taxon>
        <taxon>Pseudomonadota</taxon>
        <taxon>Betaproteobacteria</taxon>
        <taxon>Burkholderiales</taxon>
        <taxon>Comamonadaceae</taxon>
        <taxon>Rhodoferax</taxon>
    </lineage>
</organism>
<keyword evidence="1" id="KW-0143">Chaperone</keyword>
<feature type="region of interest" description="Disordered" evidence="2">
    <location>
        <begin position="27"/>
        <end position="46"/>
    </location>
</feature>
<dbReference type="EMBL" id="AP024238">
    <property type="protein sequence ID" value="BCO25914.1"/>
    <property type="molecule type" value="Genomic_DNA"/>
</dbReference>
<dbReference type="PRINTS" id="PR00625">
    <property type="entry name" value="JDOMAIN"/>
</dbReference>
<dbReference type="Proteomes" id="UP000824366">
    <property type="component" value="Chromosome"/>
</dbReference>
<evidence type="ECO:0000256" key="1">
    <source>
        <dbReference type="ARBA" id="ARBA00023186"/>
    </source>
</evidence>